<organism evidence="4">
    <name type="scientific">Caenorhabditis brenneri</name>
    <name type="common">Nematode worm</name>
    <dbReference type="NCBI Taxonomy" id="135651"/>
    <lineage>
        <taxon>Eukaryota</taxon>
        <taxon>Metazoa</taxon>
        <taxon>Ecdysozoa</taxon>
        <taxon>Nematoda</taxon>
        <taxon>Chromadorea</taxon>
        <taxon>Rhabditida</taxon>
        <taxon>Rhabditina</taxon>
        <taxon>Rhabditomorpha</taxon>
        <taxon>Rhabditoidea</taxon>
        <taxon>Rhabditidae</taxon>
        <taxon>Peloderinae</taxon>
        <taxon>Caenorhabditis</taxon>
    </lineage>
</organism>
<evidence type="ECO:0000256" key="1">
    <source>
        <dbReference type="SAM" id="Phobius"/>
    </source>
</evidence>
<dbReference type="EMBL" id="GL379787">
    <property type="protein sequence ID" value="EGT30979.1"/>
    <property type="molecule type" value="Genomic_DNA"/>
</dbReference>
<evidence type="ECO:0000259" key="2">
    <source>
        <dbReference type="Pfam" id="PF01579"/>
    </source>
</evidence>
<sequence length="291" mass="33641">MWYNTARKTFIAIAVCLLVYLIIILALTPWVVVEEPQSRQNCTYLAEKCYHRITNFAITIPHLNLNNKNETRIRVKHCYGIKTCLNSLSNCEINEDIECLSDMYAATKMCCSIVYQAAWKFVIAEKYGAEEMQILRLRAIDFGEKLQHLDVEDKSEMREFKRSCDALNSCTQTLGHCPAFQDEEVKTGFASIKSTCALINFVDTKFKECDKKLDDAGKEKECYDEWDPFTNDLDLNDKTKAKKVCENYFGQKNCLKKEITEVCGVETWNMFRDFMLALNENSKQCDFKGIV</sequence>
<dbReference type="Pfam" id="PF01579">
    <property type="entry name" value="DUF19"/>
    <property type="match status" value="1"/>
</dbReference>
<evidence type="ECO:0000313" key="4">
    <source>
        <dbReference type="Proteomes" id="UP000008068"/>
    </source>
</evidence>
<dbReference type="InParanoid" id="G0M9Z5"/>
<dbReference type="PANTHER" id="PTHR21453:SF28">
    <property type="entry name" value="DUF19 DOMAIN-CONTAINING PROTEIN-RELATED"/>
    <property type="match status" value="1"/>
</dbReference>
<dbReference type="eggNOG" id="ENOG502TJSU">
    <property type="taxonomic scope" value="Eukaryota"/>
</dbReference>
<keyword evidence="4" id="KW-1185">Reference proteome</keyword>
<keyword evidence="1" id="KW-0472">Membrane</keyword>
<reference evidence="4" key="1">
    <citation type="submission" date="2011-07" db="EMBL/GenBank/DDBJ databases">
        <authorList>
            <consortium name="Caenorhabditis brenneri Sequencing and Analysis Consortium"/>
            <person name="Wilson R.K."/>
        </authorList>
    </citation>
    <scope>NUCLEOTIDE SEQUENCE [LARGE SCALE GENOMIC DNA]</scope>
    <source>
        <strain evidence="4">PB2801</strain>
    </source>
</reference>
<dbReference type="PANTHER" id="PTHR21453">
    <property type="entry name" value="DUF19 DOMAIN-CONTAINING PROTEIN-RELATED-RELATED"/>
    <property type="match status" value="1"/>
</dbReference>
<dbReference type="AlphaFoldDB" id="G0M9Z5"/>
<protein>
    <recommendedName>
        <fullName evidence="2">T20D4.11-like domain-containing protein</fullName>
    </recommendedName>
</protein>
<evidence type="ECO:0000313" key="3">
    <source>
        <dbReference type="EMBL" id="EGT30979.1"/>
    </source>
</evidence>
<dbReference type="HOGENOM" id="CLU_957204_0_0_1"/>
<feature type="domain" description="T20D4.11-like" evidence="2">
    <location>
        <begin position="138"/>
        <end position="286"/>
    </location>
</feature>
<proteinExistence type="predicted"/>
<gene>
    <name evidence="3" type="ORF">CAEBREN_20377</name>
</gene>
<dbReference type="InterPro" id="IPR002542">
    <property type="entry name" value="T20D4.11-like_dom"/>
</dbReference>
<dbReference type="Proteomes" id="UP000008068">
    <property type="component" value="Unassembled WGS sequence"/>
</dbReference>
<keyword evidence="1" id="KW-1133">Transmembrane helix</keyword>
<name>G0M9Z5_CAEBE</name>
<keyword evidence="1" id="KW-0812">Transmembrane</keyword>
<accession>G0M9Z5</accession>
<feature type="transmembrane region" description="Helical" evidence="1">
    <location>
        <begin position="12"/>
        <end position="32"/>
    </location>
</feature>